<evidence type="ECO:0000313" key="1">
    <source>
        <dbReference type="EMBL" id="KKW41642.1"/>
    </source>
</evidence>
<dbReference type="EMBL" id="LCRX01000015">
    <property type="protein sequence ID" value="KKW41642.1"/>
    <property type="molecule type" value="Genomic_DNA"/>
</dbReference>
<name>A0A0G2AK90_9BACT</name>
<dbReference type="STRING" id="1619044.UY92_C0015G0054"/>
<proteinExistence type="predicted"/>
<sequence>MVINHSIKNFEYEIVHQILFSELCFDICQSVKIIPGRGSDFLPFFYNLNFIKGIISLHSLLESGNSDELSVKNYFKEHKYNYPRADVGDFKKEIESVAKAFKKVTPLCLRHKIGAHIDGEFTHTDFTSAYIMPELVPKYCEVVRQLKNAFFKFCNYSRNDDPFSKIKEQSKFVIDNIVKSTF</sequence>
<comment type="caution">
    <text evidence="1">The sequence shown here is derived from an EMBL/GenBank/DDBJ whole genome shotgun (WGS) entry which is preliminary data.</text>
</comment>
<evidence type="ECO:0000313" key="2">
    <source>
        <dbReference type="Proteomes" id="UP000033870"/>
    </source>
</evidence>
<dbReference type="Proteomes" id="UP000033870">
    <property type="component" value="Unassembled WGS sequence"/>
</dbReference>
<protein>
    <submittedName>
        <fullName evidence="1">Uncharacterized protein</fullName>
    </submittedName>
</protein>
<gene>
    <name evidence="1" type="ORF">UY92_C0015G0054</name>
</gene>
<dbReference type="AlphaFoldDB" id="A0A0G2AK90"/>
<organism evidence="1 2">
    <name type="scientific">Candidatus Magasanikbacteria bacterium GW2011_GWA2_56_11</name>
    <dbReference type="NCBI Taxonomy" id="1619044"/>
    <lineage>
        <taxon>Bacteria</taxon>
        <taxon>Candidatus Magasanikiibacteriota</taxon>
    </lineage>
</organism>
<reference evidence="1 2" key="1">
    <citation type="journal article" date="2015" name="Nature">
        <title>rRNA introns, odd ribosomes, and small enigmatic genomes across a large radiation of phyla.</title>
        <authorList>
            <person name="Brown C.T."/>
            <person name="Hug L.A."/>
            <person name="Thomas B.C."/>
            <person name="Sharon I."/>
            <person name="Castelle C.J."/>
            <person name="Singh A."/>
            <person name="Wilkins M.J."/>
            <person name="Williams K.H."/>
            <person name="Banfield J.F."/>
        </authorList>
    </citation>
    <scope>NUCLEOTIDE SEQUENCE [LARGE SCALE GENOMIC DNA]</scope>
</reference>
<accession>A0A0G2AK90</accession>